<name>A0A545V2U8_9HYPO</name>
<keyword evidence="1" id="KW-0732">Signal</keyword>
<dbReference type="EMBL" id="SPUK01000007">
    <property type="protein sequence ID" value="TQV96045.1"/>
    <property type="molecule type" value="Genomic_DNA"/>
</dbReference>
<protein>
    <submittedName>
        <fullName evidence="2">Uncharacterized protein</fullName>
    </submittedName>
</protein>
<gene>
    <name evidence="2" type="ORF">IF1G_05874</name>
</gene>
<dbReference type="AlphaFoldDB" id="A0A545V2U8"/>
<keyword evidence="3" id="KW-1185">Reference proteome</keyword>
<organism evidence="2 3">
    <name type="scientific">Cordyceps javanica</name>
    <dbReference type="NCBI Taxonomy" id="43265"/>
    <lineage>
        <taxon>Eukaryota</taxon>
        <taxon>Fungi</taxon>
        <taxon>Dikarya</taxon>
        <taxon>Ascomycota</taxon>
        <taxon>Pezizomycotina</taxon>
        <taxon>Sordariomycetes</taxon>
        <taxon>Hypocreomycetidae</taxon>
        <taxon>Hypocreales</taxon>
        <taxon>Cordycipitaceae</taxon>
        <taxon>Cordyceps</taxon>
    </lineage>
</organism>
<proteinExistence type="predicted"/>
<sequence length="168" mass="18880">MPLFLDRVAQKWVWPASGWPTLLLSYRVLARYLLALQNPCQVPGRALGHVPGIVLYWLGSKISADFAQRQLSGRSLNAILGQSFRYGFFFFTHWVRLKLSPNTTDRPRKSANCTPTEGPPSTLFCYLPFLCGPQNRVPYNSADPVGSGPRQCECQDLTDHMLTFTVGM</sequence>
<accession>A0A545V2U8</accession>
<reference evidence="2 3" key="1">
    <citation type="journal article" date="2019" name="Appl. Microbiol. Biotechnol.">
        <title>Genome sequence of Isaria javanica and comparative genome analysis insights into family S53 peptidase evolution in fungal entomopathogens.</title>
        <authorList>
            <person name="Lin R."/>
            <person name="Zhang X."/>
            <person name="Xin B."/>
            <person name="Zou M."/>
            <person name="Gao Y."/>
            <person name="Qin F."/>
            <person name="Hu Q."/>
            <person name="Xie B."/>
            <person name="Cheng X."/>
        </authorList>
    </citation>
    <scope>NUCLEOTIDE SEQUENCE [LARGE SCALE GENOMIC DNA]</scope>
    <source>
        <strain evidence="2 3">IJ1G</strain>
    </source>
</reference>
<feature type="chain" id="PRO_5021706276" evidence="1">
    <location>
        <begin position="31"/>
        <end position="168"/>
    </location>
</feature>
<evidence type="ECO:0000313" key="2">
    <source>
        <dbReference type="EMBL" id="TQV96045.1"/>
    </source>
</evidence>
<evidence type="ECO:0000256" key="1">
    <source>
        <dbReference type="SAM" id="SignalP"/>
    </source>
</evidence>
<feature type="signal peptide" evidence="1">
    <location>
        <begin position="1"/>
        <end position="30"/>
    </location>
</feature>
<dbReference type="Proteomes" id="UP000315783">
    <property type="component" value="Unassembled WGS sequence"/>
</dbReference>
<evidence type="ECO:0000313" key="3">
    <source>
        <dbReference type="Proteomes" id="UP000315783"/>
    </source>
</evidence>
<comment type="caution">
    <text evidence="2">The sequence shown here is derived from an EMBL/GenBank/DDBJ whole genome shotgun (WGS) entry which is preliminary data.</text>
</comment>